<keyword evidence="2" id="KW-1185">Reference proteome</keyword>
<dbReference type="RefSeq" id="WP_163696947.1">
    <property type="nucleotide sequence ID" value="NZ_AP022595.1"/>
</dbReference>
<sequence length="290" mass="32592">MQTVPWPFIAKEMLDAEVLTFRELRRFHAAIYPGVWAPRGVEISALDRARAAWLWSSRRGVLAGLSASALLGAKWIEPEAAAELVYVNRRPPAQVVVHSDRLLPGETQQALGLLITTPARTAFDLGRRLALTPAVQRIDALMQATDVKVEDVNAVIDCHRGVRGLRQLRRVLELVDGGSESPYETLTRLRLVCNSFPRPDTQIRVRDEYGFVVARLDMGWPEYRVGVDFDGAHHWTNPKQRSKDVERYARLPELGWTDVRVTSSMLHNDLGAFLGRVGRALVAQGCPRTW</sequence>
<dbReference type="EMBL" id="AP022595">
    <property type="protein sequence ID" value="BBY59091.1"/>
    <property type="molecule type" value="Genomic_DNA"/>
</dbReference>
<organism evidence="1 2">
    <name type="scientific">Mycolicibacterium sarraceniae</name>
    <dbReference type="NCBI Taxonomy" id="1534348"/>
    <lineage>
        <taxon>Bacteria</taxon>
        <taxon>Bacillati</taxon>
        <taxon>Actinomycetota</taxon>
        <taxon>Actinomycetes</taxon>
        <taxon>Mycobacteriales</taxon>
        <taxon>Mycobacteriaceae</taxon>
        <taxon>Mycolicibacterium</taxon>
    </lineage>
</organism>
<dbReference type="Proteomes" id="UP000466445">
    <property type="component" value="Chromosome"/>
</dbReference>
<reference evidence="1 2" key="1">
    <citation type="journal article" date="2019" name="Emerg. Microbes Infect.">
        <title>Comprehensive subspecies identification of 175 nontuberculous mycobacteria species based on 7547 genomic profiles.</title>
        <authorList>
            <person name="Matsumoto Y."/>
            <person name="Kinjo T."/>
            <person name="Motooka D."/>
            <person name="Nabeya D."/>
            <person name="Jung N."/>
            <person name="Uechi K."/>
            <person name="Horii T."/>
            <person name="Iida T."/>
            <person name="Fujita J."/>
            <person name="Nakamura S."/>
        </authorList>
    </citation>
    <scope>NUCLEOTIDE SEQUENCE [LARGE SCALE GENOMIC DNA]</scope>
    <source>
        <strain evidence="1 2">JCM 30395</strain>
    </source>
</reference>
<name>A0A7I7SRV1_9MYCO</name>
<accession>A0A7I7SRV1</accession>
<dbReference type="Gene3D" id="3.40.960.10">
    <property type="entry name" value="VSR Endonuclease"/>
    <property type="match status" value="1"/>
</dbReference>
<dbReference type="InterPro" id="IPR011335">
    <property type="entry name" value="Restrct_endonuc-II-like"/>
</dbReference>
<dbReference type="AlphaFoldDB" id="A0A7I7SRV1"/>
<dbReference type="SUPFAM" id="SSF52980">
    <property type="entry name" value="Restriction endonuclease-like"/>
    <property type="match status" value="1"/>
</dbReference>
<proteinExistence type="predicted"/>
<evidence type="ECO:0000313" key="1">
    <source>
        <dbReference type="EMBL" id="BBY59091.1"/>
    </source>
</evidence>
<evidence type="ECO:0008006" key="3">
    <source>
        <dbReference type="Google" id="ProtNLM"/>
    </source>
</evidence>
<protein>
    <recommendedName>
        <fullName evidence="3">DUF559 domain-containing protein</fullName>
    </recommendedName>
</protein>
<gene>
    <name evidence="1" type="ORF">MSAR_22270</name>
</gene>
<evidence type="ECO:0000313" key="2">
    <source>
        <dbReference type="Proteomes" id="UP000466445"/>
    </source>
</evidence>
<dbReference type="KEGG" id="msar:MSAR_22270"/>